<name>A0A6I2MQD4_9FLAO</name>
<reference evidence="1 2" key="1">
    <citation type="submission" date="2019-11" db="EMBL/GenBank/DDBJ databases">
        <title>Maribacter lutea sp. nov., a marine bacterium isolated from intertidal sand.</title>
        <authorList>
            <person name="Liu A."/>
        </authorList>
    </citation>
    <scope>NUCLEOTIDE SEQUENCE [LARGE SCALE GENOMIC DNA]</scope>
    <source>
        <strain evidence="1 2">RZ05</strain>
    </source>
</reference>
<keyword evidence="2" id="KW-1185">Reference proteome</keyword>
<sequence>MIKIKKLLSPCITLIIILFSFSSCEEKDEKEPPTVLAPEQIVEVDQAKEMYDRYTDRRVPLIQHYEDSIDRAHYDSKILQHKKAKSKAIDSNSDKKFDVARYVSYDYKTIKQYLAYIEQEAKKANVEISSLRFYFSNYPDKSFFDNKDSVLHPRQNSLLLSPTLKKGDREYLFYIGGTKTEEQAILLTDNFGEINNQEIGATDRMEDKAHASILPNLTNTTTNPALNTSFYSGTSLTMNKGTGAPPPWNEN</sequence>
<dbReference type="OrthoDB" id="1427559at2"/>
<proteinExistence type="predicted"/>
<dbReference type="RefSeq" id="WP_154367485.1">
    <property type="nucleotide sequence ID" value="NZ_WKJH01000021.1"/>
</dbReference>
<protein>
    <submittedName>
        <fullName evidence="1">Uncharacterized protein</fullName>
    </submittedName>
</protein>
<evidence type="ECO:0000313" key="2">
    <source>
        <dbReference type="Proteomes" id="UP000443153"/>
    </source>
</evidence>
<evidence type="ECO:0000313" key="1">
    <source>
        <dbReference type="EMBL" id="MRX65037.1"/>
    </source>
</evidence>
<dbReference type="EMBL" id="WKJH01000021">
    <property type="protein sequence ID" value="MRX65037.1"/>
    <property type="molecule type" value="Genomic_DNA"/>
</dbReference>
<dbReference type="PROSITE" id="PS51257">
    <property type="entry name" value="PROKAR_LIPOPROTEIN"/>
    <property type="match status" value="1"/>
</dbReference>
<dbReference type="AlphaFoldDB" id="A0A6I2MQD4"/>
<accession>A0A6I2MQD4</accession>
<organism evidence="1 2">
    <name type="scientific">Maribacter luteus</name>
    <dbReference type="NCBI Taxonomy" id="2594478"/>
    <lineage>
        <taxon>Bacteria</taxon>
        <taxon>Pseudomonadati</taxon>
        <taxon>Bacteroidota</taxon>
        <taxon>Flavobacteriia</taxon>
        <taxon>Flavobacteriales</taxon>
        <taxon>Flavobacteriaceae</taxon>
        <taxon>Maribacter</taxon>
    </lineage>
</organism>
<dbReference type="Proteomes" id="UP000443153">
    <property type="component" value="Unassembled WGS sequence"/>
</dbReference>
<comment type="caution">
    <text evidence="1">The sequence shown here is derived from an EMBL/GenBank/DDBJ whole genome shotgun (WGS) entry which is preliminary data.</text>
</comment>
<gene>
    <name evidence="1" type="ORF">GJ691_12800</name>
</gene>